<protein>
    <submittedName>
        <fullName evidence="5">Pentatricopeptide repeat-containing protein</fullName>
    </submittedName>
</protein>
<keyword evidence="2" id="KW-0677">Repeat</keyword>
<organism evidence="5 6">
    <name type="scientific">Canna indica</name>
    <name type="common">Indian-shot</name>
    <dbReference type="NCBI Taxonomy" id="4628"/>
    <lineage>
        <taxon>Eukaryota</taxon>
        <taxon>Viridiplantae</taxon>
        <taxon>Streptophyta</taxon>
        <taxon>Embryophyta</taxon>
        <taxon>Tracheophyta</taxon>
        <taxon>Spermatophyta</taxon>
        <taxon>Magnoliopsida</taxon>
        <taxon>Liliopsida</taxon>
        <taxon>Zingiberales</taxon>
        <taxon>Cannaceae</taxon>
        <taxon>Canna</taxon>
    </lineage>
</organism>
<feature type="repeat" description="PPR" evidence="3">
    <location>
        <begin position="71"/>
        <end position="105"/>
    </location>
</feature>
<dbReference type="Pfam" id="PF20430">
    <property type="entry name" value="Eplus_motif"/>
    <property type="match status" value="1"/>
</dbReference>
<comment type="similarity">
    <text evidence="1">Belongs to the PPR family. PCMP-H subfamily.</text>
</comment>
<dbReference type="InterPro" id="IPR046849">
    <property type="entry name" value="E2_motif"/>
</dbReference>
<dbReference type="InterPro" id="IPR011990">
    <property type="entry name" value="TPR-like_helical_dom_sf"/>
</dbReference>
<keyword evidence="6" id="KW-1185">Reference proteome</keyword>
<dbReference type="FunFam" id="1.25.40.10:FF:000381">
    <property type="entry name" value="Pentatricopeptide repeat-containing protein"/>
    <property type="match status" value="1"/>
</dbReference>
<evidence type="ECO:0000313" key="5">
    <source>
        <dbReference type="EMBL" id="WOL10938.1"/>
    </source>
</evidence>
<dbReference type="GO" id="GO:0009451">
    <property type="term" value="P:RNA modification"/>
    <property type="evidence" value="ECO:0007669"/>
    <property type="project" value="InterPro"/>
</dbReference>
<dbReference type="PROSITE" id="PS51375">
    <property type="entry name" value="PPR"/>
    <property type="match status" value="2"/>
</dbReference>
<feature type="repeat" description="PPR" evidence="3">
    <location>
        <begin position="173"/>
        <end position="207"/>
    </location>
</feature>
<feature type="domain" description="DYW" evidence="4">
    <location>
        <begin position="267"/>
        <end position="359"/>
    </location>
</feature>
<dbReference type="EMBL" id="CP136895">
    <property type="protein sequence ID" value="WOL10938.1"/>
    <property type="molecule type" value="Genomic_DNA"/>
</dbReference>
<dbReference type="PANTHER" id="PTHR47926">
    <property type="entry name" value="PENTATRICOPEPTIDE REPEAT-CONTAINING PROTEIN"/>
    <property type="match status" value="1"/>
</dbReference>
<evidence type="ECO:0000259" key="4">
    <source>
        <dbReference type="Pfam" id="PF14432"/>
    </source>
</evidence>
<evidence type="ECO:0000256" key="2">
    <source>
        <dbReference type="ARBA" id="ARBA00022737"/>
    </source>
</evidence>
<sequence>MRRDSVEPNDFTYSILLIASPQISPFQIHAQVIKTCHQQIPSVGMALLAAYTKLGNPSEAFSIFREIKNKDIVAWSAMLAYYARAGDSEGAAKLFLEMTRNSINPNEFTLSSTIDACASPTAAAGQGKQFHVTSIKLGYHDTLCVSTTLVTMYARRGSIENAQGVFDRQSVRDQVSWNSMLMGYAQHGYCKKAFKLFQEMEATGRWEERTKMRKRMDARKVKKEAGCSWIQIKNKVHSFLASDKTHPLSNQIYTKLEDITVRLKQKGYRPNTDYVLHDMDEEHKEAVLAQHSERLAIAFGLMATPRGTPLQIVKNLKVCGDCHNVIKLISDIEEREIVVRDSSRFHHFNRGACSYDDYW</sequence>
<evidence type="ECO:0000256" key="1">
    <source>
        <dbReference type="ARBA" id="ARBA00006643"/>
    </source>
</evidence>
<dbReference type="Proteomes" id="UP001327560">
    <property type="component" value="Chromosome 6"/>
</dbReference>
<proteinExistence type="inferred from homology"/>
<dbReference type="InterPro" id="IPR002885">
    <property type="entry name" value="PPR_rpt"/>
</dbReference>
<accession>A0AAQ3KKY6</accession>
<dbReference type="InterPro" id="IPR032867">
    <property type="entry name" value="DYW_dom"/>
</dbReference>
<evidence type="ECO:0000256" key="3">
    <source>
        <dbReference type="PROSITE-ProRule" id="PRU00708"/>
    </source>
</evidence>
<dbReference type="PANTHER" id="PTHR47926:SF538">
    <property type="entry name" value="WHIM2 DOMAIN-CONTAINING PROTEIN"/>
    <property type="match status" value="1"/>
</dbReference>
<name>A0AAQ3KKY6_9LILI</name>
<dbReference type="Pfam" id="PF01535">
    <property type="entry name" value="PPR"/>
    <property type="match status" value="1"/>
</dbReference>
<dbReference type="Gene3D" id="1.25.40.10">
    <property type="entry name" value="Tetratricopeptide repeat domain"/>
    <property type="match status" value="2"/>
</dbReference>
<evidence type="ECO:0000313" key="6">
    <source>
        <dbReference type="Proteomes" id="UP001327560"/>
    </source>
</evidence>
<dbReference type="NCBIfam" id="TIGR00756">
    <property type="entry name" value="PPR"/>
    <property type="match status" value="3"/>
</dbReference>
<reference evidence="5 6" key="1">
    <citation type="submission" date="2023-10" db="EMBL/GenBank/DDBJ databases">
        <title>Chromosome-scale genome assembly provides insights into flower coloration mechanisms of Canna indica.</title>
        <authorList>
            <person name="Li C."/>
        </authorList>
    </citation>
    <scope>NUCLEOTIDE SEQUENCE [LARGE SCALE GENOMIC DNA]</scope>
    <source>
        <tissue evidence="5">Flower</tissue>
    </source>
</reference>
<dbReference type="InterPro" id="IPR046960">
    <property type="entry name" value="PPR_At4g14850-like_plant"/>
</dbReference>
<dbReference type="FunFam" id="1.25.40.10:FF:000201">
    <property type="entry name" value="Pentatricopeptide repeat-containing protein mitochondrial"/>
    <property type="match status" value="1"/>
</dbReference>
<dbReference type="GO" id="GO:0008270">
    <property type="term" value="F:zinc ion binding"/>
    <property type="evidence" value="ECO:0007669"/>
    <property type="project" value="InterPro"/>
</dbReference>
<gene>
    <name evidence="5" type="ORF">Cni_G19698</name>
</gene>
<dbReference type="GO" id="GO:0003723">
    <property type="term" value="F:RNA binding"/>
    <property type="evidence" value="ECO:0007669"/>
    <property type="project" value="InterPro"/>
</dbReference>
<dbReference type="Pfam" id="PF14432">
    <property type="entry name" value="DYW_deaminase"/>
    <property type="match status" value="1"/>
</dbReference>
<dbReference type="AlphaFoldDB" id="A0AAQ3KKY6"/>
<dbReference type="Pfam" id="PF13041">
    <property type="entry name" value="PPR_2"/>
    <property type="match status" value="1"/>
</dbReference>